<dbReference type="AlphaFoldDB" id="A0A6G9VPR6"/>
<evidence type="ECO:0000313" key="2">
    <source>
        <dbReference type="Proteomes" id="UP000502831"/>
    </source>
</evidence>
<dbReference type="RefSeq" id="WP_167749413.1">
    <property type="nucleotide sequence ID" value="NZ_CP039734.2"/>
</dbReference>
<protein>
    <submittedName>
        <fullName evidence="1">Uncharacterized protein</fullName>
    </submittedName>
</protein>
<proteinExistence type="predicted"/>
<sequence>MIIAVFFATFATALQGFATAFFHFATALPHDLALLPQHCHSTYISTIPYSRGLESNIYIFHRVFLKIVVVN</sequence>
<dbReference type="Proteomes" id="UP000502831">
    <property type="component" value="Chromosome"/>
</dbReference>
<reference evidence="1 2" key="1">
    <citation type="journal article" date="2017" name="Environ. Sci. Technol.">
        <title>Organohalide Respiration with Chlorinated Ethenes under Low pH Conditions.</title>
        <authorList>
            <person name="Yang Y."/>
            <person name="Capiro N.L."/>
            <person name="Marcet T.F."/>
            <person name="Yan J."/>
            <person name="Pennell K.D."/>
            <person name="Loffler F.E."/>
        </authorList>
    </citation>
    <scope>NUCLEOTIDE SEQUENCE [LARGE SCALE GENOMIC DNA]</scope>
    <source>
        <strain evidence="1 2">ACSDCE</strain>
    </source>
</reference>
<organism evidence="1 2">
    <name type="scientific">Sulfurospirillum diekertiae</name>
    <dbReference type="NCBI Taxonomy" id="1854492"/>
    <lineage>
        <taxon>Bacteria</taxon>
        <taxon>Pseudomonadati</taxon>
        <taxon>Campylobacterota</taxon>
        <taxon>Epsilonproteobacteria</taxon>
        <taxon>Campylobacterales</taxon>
        <taxon>Sulfurospirillaceae</taxon>
        <taxon>Sulfurospirillum</taxon>
    </lineage>
</organism>
<evidence type="ECO:0000313" key="1">
    <source>
        <dbReference type="EMBL" id="QIR75360.1"/>
    </source>
</evidence>
<name>A0A6G9VPR6_9BACT</name>
<dbReference type="EMBL" id="CP039734">
    <property type="protein sequence ID" value="QIR75360.1"/>
    <property type="molecule type" value="Genomic_DNA"/>
</dbReference>
<accession>A0A6G9VPR6</accession>
<gene>
    <name evidence="1" type="ORF">FA584_03695</name>
</gene>